<dbReference type="EMBL" id="LAZR01030518">
    <property type="protein sequence ID" value="KKL56372.1"/>
    <property type="molecule type" value="Genomic_DNA"/>
</dbReference>
<comment type="caution">
    <text evidence="1">The sequence shown here is derived from an EMBL/GenBank/DDBJ whole genome shotgun (WGS) entry which is preliminary data.</text>
</comment>
<protein>
    <submittedName>
        <fullName evidence="1">Uncharacterized protein</fullName>
    </submittedName>
</protein>
<dbReference type="PROSITE" id="PS51257">
    <property type="entry name" value="PROKAR_LIPOPROTEIN"/>
    <property type="match status" value="1"/>
</dbReference>
<organism evidence="1">
    <name type="scientific">marine sediment metagenome</name>
    <dbReference type="NCBI Taxonomy" id="412755"/>
    <lineage>
        <taxon>unclassified sequences</taxon>
        <taxon>metagenomes</taxon>
        <taxon>ecological metagenomes</taxon>
    </lineage>
</organism>
<dbReference type="AlphaFoldDB" id="A0A0F9FZ27"/>
<name>A0A0F9FZ27_9ZZZZ</name>
<evidence type="ECO:0000313" key="1">
    <source>
        <dbReference type="EMBL" id="KKL56372.1"/>
    </source>
</evidence>
<feature type="non-terminal residue" evidence="1">
    <location>
        <position position="61"/>
    </location>
</feature>
<gene>
    <name evidence="1" type="ORF">LCGC14_2246100</name>
</gene>
<reference evidence="1" key="1">
    <citation type="journal article" date="2015" name="Nature">
        <title>Complex archaea that bridge the gap between prokaryotes and eukaryotes.</title>
        <authorList>
            <person name="Spang A."/>
            <person name="Saw J.H."/>
            <person name="Jorgensen S.L."/>
            <person name="Zaremba-Niedzwiedzka K."/>
            <person name="Martijn J."/>
            <person name="Lind A.E."/>
            <person name="van Eijk R."/>
            <person name="Schleper C."/>
            <person name="Guy L."/>
            <person name="Ettema T.J."/>
        </authorList>
    </citation>
    <scope>NUCLEOTIDE SEQUENCE</scope>
</reference>
<proteinExistence type="predicted"/>
<accession>A0A0F9FZ27</accession>
<sequence length="61" mass="6281">MIVKLSGTAIVAFSLLAILSTGCATPTYEPVVYNSPPVLTEEGWNALLADSSALADSAPQD</sequence>